<dbReference type="RefSeq" id="WP_153496250.1">
    <property type="nucleotide sequence ID" value="NZ_CAXYUY010000007.1"/>
</dbReference>
<evidence type="ECO:0000256" key="2">
    <source>
        <dbReference type="SAM" id="Phobius"/>
    </source>
</evidence>
<organism evidence="3 4">
    <name type="scientific">Lactococcus hircilactis</name>
    <dbReference type="NCBI Taxonomy" id="1494462"/>
    <lineage>
        <taxon>Bacteria</taxon>
        <taxon>Bacillati</taxon>
        <taxon>Bacillota</taxon>
        <taxon>Bacilli</taxon>
        <taxon>Lactobacillales</taxon>
        <taxon>Streptococcaceae</taxon>
        <taxon>Lactococcus</taxon>
    </lineage>
</organism>
<feature type="transmembrane region" description="Helical" evidence="2">
    <location>
        <begin position="37"/>
        <end position="59"/>
    </location>
</feature>
<feature type="transmembrane region" description="Helical" evidence="2">
    <location>
        <begin position="65"/>
        <end position="85"/>
    </location>
</feature>
<accession>A0A7X1Z7W5</accession>
<keyword evidence="2" id="KW-1133">Transmembrane helix</keyword>
<gene>
    <name evidence="3" type="ORF">GHI93_05935</name>
</gene>
<feature type="coiled-coil region" evidence="1">
    <location>
        <begin position="89"/>
        <end position="128"/>
    </location>
</feature>
<dbReference type="OrthoDB" id="2242954at2"/>
<sequence length="133" mass="15242">MPLTLRILAIILALLFFVYTIRLIRKNLAEVRHMMKWFILALVILFGALFSEFAAKIAYALGIKTLSSFALFVLVAMLVVISLRYQISLIAAEKQIKNLIQEVSILRKEMKDAEIEKKENSTKEQENKKGVKN</sequence>
<dbReference type="EMBL" id="WITJ01000007">
    <property type="protein sequence ID" value="MQW39478.1"/>
    <property type="molecule type" value="Genomic_DNA"/>
</dbReference>
<proteinExistence type="predicted"/>
<feature type="transmembrane region" description="Helical" evidence="2">
    <location>
        <begin position="6"/>
        <end position="25"/>
    </location>
</feature>
<keyword evidence="2" id="KW-0812">Transmembrane</keyword>
<dbReference type="Proteomes" id="UP000439550">
    <property type="component" value="Unassembled WGS sequence"/>
</dbReference>
<keyword evidence="4" id="KW-1185">Reference proteome</keyword>
<evidence type="ECO:0000256" key="1">
    <source>
        <dbReference type="SAM" id="Coils"/>
    </source>
</evidence>
<dbReference type="AlphaFoldDB" id="A0A7X1Z7W5"/>
<name>A0A7X1Z7W5_9LACT</name>
<dbReference type="Pfam" id="PF10066">
    <property type="entry name" value="DUF2304"/>
    <property type="match status" value="1"/>
</dbReference>
<protein>
    <submittedName>
        <fullName evidence="3">DUF2304 family protein</fullName>
    </submittedName>
</protein>
<dbReference type="InterPro" id="IPR019277">
    <property type="entry name" value="DUF2304"/>
</dbReference>
<evidence type="ECO:0000313" key="3">
    <source>
        <dbReference type="EMBL" id="MQW39478.1"/>
    </source>
</evidence>
<keyword evidence="2" id="KW-0472">Membrane</keyword>
<reference evidence="3 4" key="1">
    <citation type="submission" date="2019-10" db="EMBL/GenBank/DDBJ databases">
        <authorList>
            <person name="Dong K."/>
        </authorList>
    </citation>
    <scope>NUCLEOTIDE SEQUENCE [LARGE SCALE GENOMIC DNA]</scope>
    <source>
        <strain evidence="3 4">DSM 28960</strain>
    </source>
</reference>
<evidence type="ECO:0000313" key="4">
    <source>
        <dbReference type="Proteomes" id="UP000439550"/>
    </source>
</evidence>
<keyword evidence="1" id="KW-0175">Coiled coil</keyword>
<comment type="caution">
    <text evidence="3">The sequence shown here is derived from an EMBL/GenBank/DDBJ whole genome shotgun (WGS) entry which is preliminary data.</text>
</comment>